<keyword evidence="2" id="KW-0285">Flavoprotein</keyword>
<keyword evidence="11" id="KW-1185">Reference proteome</keyword>
<dbReference type="InterPro" id="IPR050738">
    <property type="entry name" value="Sulfatase"/>
</dbReference>
<evidence type="ECO:0000256" key="3">
    <source>
        <dbReference type="ARBA" id="ARBA00022723"/>
    </source>
</evidence>
<evidence type="ECO:0000256" key="7">
    <source>
        <dbReference type="ARBA" id="ARBA00023002"/>
    </source>
</evidence>
<dbReference type="SUPFAM" id="SSF53649">
    <property type="entry name" value="Alkaline phosphatase-like"/>
    <property type="match status" value="1"/>
</dbReference>
<dbReference type="PRINTS" id="PR00420">
    <property type="entry name" value="RNGMNOXGNASE"/>
</dbReference>
<evidence type="ECO:0008006" key="12">
    <source>
        <dbReference type="Google" id="ProtNLM"/>
    </source>
</evidence>
<keyword evidence="3" id="KW-0479">Metal-binding</keyword>
<dbReference type="CDD" id="cd16025">
    <property type="entry name" value="PAS_like"/>
    <property type="match status" value="1"/>
</dbReference>
<gene>
    <name evidence="10" type="ORF">PENANT_c009G02299</name>
</gene>
<dbReference type="Proteomes" id="UP000191672">
    <property type="component" value="Unassembled WGS sequence"/>
</dbReference>
<dbReference type="Gene3D" id="3.40.720.10">
    <property type="entry name" value="Alkaline Phosphatase, subunit A"/>
    <property type="match status" value="1"/>
</dbReference>
<evidence type="ECO:0000259" key="8">
    <source>
        <dbReference type="Pfam" id="PF00884"/>
    </source>
</evidence>
<evidence type="ECO:0000313" key="11">
    <source>
        <dbReference type="Proteomes" id="UP000191672"/>
    </source>
</evidence>
<feature type="domain" description="FAD-binding" evidence="9">
    <location>
        <begin position="595"/>
        <end position="964"/>
    </location>
</feature>
<dbReference type="InterPro" id="IPR002938">
    <property type="entry name" value="FAD-bd"/>
</dbReference>
<dbReference type="GO" id="GO:0016491">
    <property type="term" value="F:oxidoreductase activity"/>
    <property type="evidence" value="ECO:0007669"/>
    <property type="project" value="UniProtKB-KW"/>
</dbReference>
<dbReference type="GO" id="GO:0071949">
    <property type="term" value="F:FAD binding"/>
    <property type="evidence" value="ECO:0007669"/>
    <property type="project" value="InterPro"/>
</dbReference>
<dbReference type="Pfam" id="PF01494">
    <property type="entry name" value="FAD_binding_3"/>
    <property type="match status" value="1"/>
</dbReference>
<keyword evidence="7" id="KW-0560">Oxidoreductase</keyword>
<organism evidence="10 11">
    <name type="scientific">Penicillium antarcticum</name>
    <dbReference type="NCBI Taxonomy" id="416450"/>
    <lineage>
        <taxon>Eukaryota</taxon>
        <taxon>Fungi</taxon>
        <taxon>Dikarya</taxon>
        <taxon>Ascomycota</taxon>
        <taxon>Pezizomycotina</taxon>
        <taxon>Eurotiomycetes</taxon>
        <taxon>Eurotiomycetidae</taxon>
        <taxon>Eurotiales</taxon>
        <taxon>Aspergillaceae</taxon>
        <taxon>Penicillium</taxon>
    </lineage>
</organism>
<dbReference type="AlphaFoldDB" id="A0A1V6Q9D2"/>
<dbReference type="GO" id="GO:0004065">
    <property type="term" value="F:arylsulfatase activity"/>
    <property type="evidence" value="ECO:0007669"/>
    <property type="project" value="TreeGrafter"/>
</dbReference>
<protein>
    <recommendedName>
        <fullName evidence="12">Sulfatase N-terminal domain-containing protein</fullName>
    </recommendedName>
</protein>
<dbReference type="GO" id="GO:0046872">
    <property type="term" value="F:metal ion binding"/>
    <property type="evidence" value="ECO:0007669"/>
    <property type="project" value="UniProtKB-KW"/>
</dbReference>
<evidence type="ECO:0000256" key="5">
    <source>
        <dbReference type="ARBA" id="ARBA00022827"/>
    </source>
</evidence>
<evidence type="ECO:0000313" key="10">
    <source>
        <dbReference type="EMBL" id="OQD85835.1"/>
    </source>
</evidence>
<dbReference type="Gene3D" id="3.30.9.10">
    <property type="entry name" value="D-Amino Acid Oxidase, subunit A, domain 2"/>
    <property type="match status" value="1"/>
</dbReference>
<reference evidence="11" key="1">
    <citation type="journal article" date="2017" name="Nat. Microbiol.">
        <title>Global analysis of biosynthetic gene clusters reveals vast potential of secondary metabolite production in Penicillium species.</title>
        <authorList>
            <person name="Nielsen J.C."/>
            <person name="Grijseels S."/>
            <person name="Prigent S."/>
            <person name="Ji B."/>
            <person name="Dainat J."/>
            <person name="Nielsen K.F."/>
            <person name="Frisvad J.C."/>
            <person name="Workman M."/>
            <person name="Nielsen J."/>
        </authorList>
    </citation>
    <scope>NUCLEOTIDE SEQUENCE [LARGE SCALE GENOMIC DNA]</scope>
    <source>
        <strain evidence="11">IBT 31811</strain>
    </source>
</reference>
<proteinExistence type="inferred from homology"/>
<evidence type="ECO:0000259" key="9">
    <source>
        <dbReference type="Pfam" id="PF01494"/>
    </source>
</evidence>
<dbReference type="InterPro" id="IPR017850">
    <property type="entry name" value="Alkaline_phosphatase_core_sf"/>
</dbReference>
<dbReference type="PANTHER" id="PTHR42693">
    <property type="entry name" value="ARYLSULFATASE FAMILY MEMBER"/>
    <property type="match status" value="1"/>
</dbReference>
<evidence type="ECO:0000256" key="4">
    <source>
        <dbReference type="ARBA" id="ARBA00022801"/>
    </source>
</evidence>
<dbReference type="Pfam" id="PF00884">
    <property type="entry name" value="Sulfatase"/>
    <property type="match status" value="1"/>
</dbReference>
<dbReference type="Gene3D" id="3.50.50.60">
    <property type="entry name" value="FAD/NAD(P)-binding domain"/>
    <property type="match status" value="1"/>
</dbReference>
<accession>A0A1V6Q9D2</accession>
<sequence length="1007" mass="112506">MSNTEKKPNFLVIVADDLGFSDISPYGGEIETPALAKLAKEGIRLTNFHTASACSPTRSMLFSGTDNHIAGLGTNYDPSSLKRDMLTHIVGQMAEFVRNFGDHFKNKPGYEGYLNWRVAALSEILQDSGYHTIMSGKWHLGMTKEIAPCSRGFDKNFSLLPGASNHYNYEPQLEDGEFQAPCINTTGFWMEGEKVLDQTADLPKDFYSTQTFTDKMIGFLGNRSEEESQKPFFAYLPYTAPHWPLQAPREIVEKYAGKYDDGPDALTQKRLQRLKELGLVDEAVEHASPVGKLGKDWNDLSPEEKKISARKMEVFAAMVDQLDTNVGRVIEHLDSTGELDNTFVLFMSDNGAEGAALEALPLMGGKKMMGDIISKYYNNTLENIGEPDSFVWYGARWACAATAPSRGFKGWVTEGGIRCPCVIRYPPFHAKPEAITNAFTTVMDILPTILNLAGVSHPGAQFRGREVVLPRGQSWVSHLASDDYKTTSVHKENVHIHGWELFGMRAIREGKYKAVWIAEPRGKDEWELFNVESDPAEIHNLTQTQPDTLARLVQHWEQYYAETGMVQTPVVDRKMKLCQRKSAGHIEMTKLESYPIAIIGGGPVGLVSSVLLSQQKIPHILFERYPSTSIHPKACGMNMRTVEIFRQIGIEKEVLEQRAPPETASRTTWRTNLGPTGQAIIGRDAWGGGAYQREYKEASPCPYVVIPQIRLEPIIQRKAIELNPQGIRYGVEVTDVKEDGDRVILTTRDNNGSGVYQVEARYVIGADGGRGLTDQLGIKWEGERDIIDMVSAHIVAPLSAHHPDPRNFITWFIDPLKGGSIRTGYLYHLGPYPATTTTEEWLFACAVNPENVQYFKTEDMIERIHDTLQIPNLDNDLKSISHWRVNSLVAERYRSEQGCIFLVGDAAHRIPPWGALGLNTGIQDAHNLVWKLSVAIRSDQLGRYNALLDTYEAERRPIGLRVAKTSLHNLQSHALIMDSALGISPENDTASNVKAMEEYFTPDSTEG</sequence>
<evidence type="ECO:0000256" key="6">
    <source>
        <dbReference type="ARBA" id="ARBA00022837"/>
    </source>
</evidence>
<keyword evidence="6" id="KW-0106">Calcium</keyword>
<evidence type="ECO:0000256" key="2">
    <source>
        <dbReference type="ARBA" id="ARBA00022630"/>
    </source>
</evidence>
<keyword evidence="4" id="KW-0378">Hydrolase</keyword>
<dbReference type="InterPro" id="IPR024607">
    <property type="entry name" value="Sulfatase_CS"/>
</dbReference>
<dbReference type="EMBL" id="MDYN01000009">
    <property type="protein sequence ID" value="OQD85835.1"/>
    <property type="molecule type" value="Genomic_DNA"/>
</dbReference>
<dbReference type="InterPro" id="IPR000917">
    <property type="entry name" value="Sulfatase_N"/>
</dbReference>
<dbReference type="PANTHER" id="PTHR42693:SF33">
    <property type="entry name" value="ARYLSULFATASE"/>
    <property type="match status" value="1"/>
</dbReference>
<dbReference type="InterPro" id="IPR036188">
    <property type="entry name" value="FAD/NAD-bd_sf"/>
</dbReference>
<feature type="domain" description="Sulfatase N-terminal" evidence="8">
    <location>
        <begin position="8"/>
        <end position="455"/>
    </location>
</feature>
<evidence type="ECO:0000256" key="1">
    <source>
        <dbReference type="ARBA" id="ARBA00008779"/>
    </source>
</evidence>
<name>A0A1V6Q9D2_9EURO</name>
<comment type="similarity">
    <text evidence="1">Belongs to the sulfatase family.</text>
</comment>
<dbReference type="Gene3D" id="3.30.1120.10">
    <property type="match status" value="1"/>
</dbReference>
<dbReference type="STRING" id="416450.A0A1V6Q9D2"/>
<dbReference type="SUPFAM" id="SSF51905">
    <property type="entry name" value="FAD/NAD(P)-binding domain"/>
    <property type="match status" value="1"/>
</dbReference>
<keyword evidence="5" id="KW-0274">FAD</keyword>
<comment type="caution">
    <text evidence="10">The sequence shown here is derived from an EMBL/GenBank/DDBJ whole genome shotgun (WGS) entry which is preliminary data.</text>
</comment>
<dbReference type="PROSITE" id="PS00149">
    <property type="entry name" value="SULFATASE_2"/>
    <property type="match status" value="1"/>
</dbReference>